<evidence type="ECO:0000313" key="8">
    <source>
        <dbReference type="EMBL" id="ACP22782.1"/>
    </source>
</evidence>
<feature type="transmembrane region" description="Helical" evidence="6">
    <location>
        <begin position="311"/>
        <end position="337"/>
    </location>
</feature>
<proteinExistence type="inferred from homology"/>
<evidence type="ECO:0000256" key="3">
    <source>
        <dbReference type="ARBA" id="ARBA00022692"/>
    </source>
</evidence>
<dbReference type="PROSITE" id="PS50928">
    <property type="entry name" value="ABC_TM1"/>
    <property type="match status" value="1"/>
</dbReference>
<gene>
    <name evidence="8" type="ordered locus">NGR_b13310</name>
</gene>
<dbReference type="NCBIfam" id="TIGR01097">
    <property type="entry name" value="PhnE"/>
    <property type="match status" value="1"/>
</dbReference>
<dbReference type="KEGG" id="rhi:NGR_b13310"/>
<geneLocation type="plasmid" evidence="9">
    <name>sym pNGR234b</name>
</geneLocation>
<keyword evidence="5 6" id="KW-0472">Membrane</keyword>
<dbReference type="SUPFAM" id="SSF161098">
    <property type="entry name" value="MetI-like"/>
    <property type="match status" value="1"/>
</dbReference>
<dbReference type="Pfam" id="PF00528">
    <property type="entry name" value="BPD_transp_1"/>
    <property type="match status" value="1"/>
</dbReference>
<dbReference type="PATRIC" id="fig|394.7.peg.1738"/>
<feature type="transmembrane region" description="Helical" evidence="6">
    <location>
        <begin position="473"/>
        <end position="494"/>
    </location>
</feature>
<dbReference type="Gene3D" id="1.10.3720.10">
    <property type="entry name" value="MetI-like"/>
    <property type="match status" value="1"/>
</dbReference>
<evidence type="ECO:0000256" key="2">
    <source>
        <dbReference type="ARBA" id="ARBA00022448"/>
    </source>
</evidence>
<evidence type="ECO:0000256" key="1">
    <source>
        <dbReference type="ARBA" id="ARBA00004651"/>
    </source>
</evidence>
<dbReference type="EMBL" id="CP000874">
    <property type="protein sequence ID" value="ACP22782.1"/>
    <property type="molecule type" value="Genomic_DNA"/>
</dbReference>
<dbReference type="PANTHER" id="PTHR30043">
    <property type="entry name" value="PHOSPHONATES TRANSPORT SYSTEM PERMEASE PROTEIN"/>
    <property type="match status" value="1"/>
</dbReference>
<evidence type="ECO:0000256" key="4">
    <source>
        <dbReference type="ARBA" id="ARBA00022989"/>
    </source>
</evidence>
<dbReference type="RefSeq" id="WP_015887427.1">
    <property type="nucleotide sequence ID" value="NC_012586.1"/>
</dbReference>
<organism evidence="8 9">
    <name type="scientific">Sinorhizobium fredii (strain NBRC 101917 / NGR234)</name>
    <dbReference type="NCBI Taxonomy" id="394"/>
    <lineage>
        <taxon>Bacteria</taxon>
        <taxon>Pseudomonadati</taxon>
        <taxon>Pseudomonadota</taxon>
        <taxon>Alphaproteobacteria</taxon>
        <taxon>Hyphomicrobiales</taxon>
        <taxon>Rhizobiaceae</taxon>
        <taxon>Sinorhizobium/Ensifer group</taxon>
        <taxon>Sinorhizobium</taxon>
    </lineage>
</organism>
<keyword evidence="9" id="KW-1185">Reference proteome</keyword>
<keyword evidence="8" id="KW-0614">Plasmid</keyword>
<dbReference type="GO" id="GO:0005886">
    <property type="term" value="C:plasma membrane"/>
    <property type="evidence" value="ECO:0007669"/>
    <property type="project" value="UniProtKB-SubCell"/>
</dbReference>
<comment type="similarity">
    <text evidence="6">Belongs to the binding-protein-dependent transport system permease family.</text>
</comment>
<dbReference type="HOGENOM" id="CLU_608164_0_0_5"/>
<evidence type="ECO:0000259" key="7">
    <source>
        <dbReference type="PROSITE" id="PS50928"/>
    </source>
</evidence>
<feature type="transmembrane region" description="Helical" evidence="6">
    <location>
        <begin position="33"/>
        <end position="51"/>
    </location>
</feature>
<dbReference type="Proteomes" id="UP000001054">
    <property type="component" value="Plasmid pNGR234b"/>
</dbReference>
<feature type="domain" description="ABC transmembrane type-1" evidence="7">
    <location>
        <begin position="307"/>
        <end position="491"/>
    </location>
</feature>
<reference evidence="8 9" key="2">
    <citation type="journal article" date="2009" name="Appl. Environ. Microbiol.">
        <title>Rhizobium sp. strain NGR234 possesses a remarkable number of secretion systems.</title>
        <authorList>
            <person name="Schmeisser C."/>
            <person name="Liesegang H."/>
            <person name="Krysciak D."/>
            <person name="Bakkou N."/>
            <person name="Le Quere A."/>
            <person name="Wollherr A."/>
            <person name="Heinemeyer I."/>
            <person name="Morgenstern B."/>
            <person name="Pommerening-Roeser A."/>
            <person name="Flores M."/>
            <person name="Palacios R."/>
            <person name="Brenner S."/>
            <person name="Gottschalk G."/>
            <person name="Schmitz R.A."/>
            <person name="Broughton W.J."/>
            <person name="Perret X."/>
            <person name="Strittmatter A.W."/>
            <person name="Streit W.R."/>
        </authorList>
    </citation>
    <scope>NUCLEOTIDE SEQUENCE [LARGE SCALE GENOMIC DNA]</scope>
    <source>
        <strain evidence="9">NBRC 101917 / NGR234</strain>
    </source>
</reference>
<dbReference type="InterPro" id="IPR000515">
    <property type="entry name" value="MetI-like"/>
</dbReference>
<dbReference type="PANTHER" id="PTHR30043:SF9">
    <property type="entry name" value="PHOSPHONATES TRANSPORT SYSTEM PERMEASE PROTEIN"/>
    <property type="match status" value="1"/>
</dbReference>
<name>C3KRS4_SINFN</name>
<dbReference type="InterPro" id="IPR035906">
    <property type="entry name" value="MetI-like_sf"/>
</dbReference>
<evidence type="ECO:0000256" key="6">
    <source>
        <dbReference type="RuleBase" id="RU363032"/>
    </source>
</evidence>
<dbReference type="InterPro" id="IPR005769">
    <property type="entry name" value="PhnE/PtxC"/>
</dbReference>
<dbReference type="GO" id="GO:0015416">
    <property type="term" value="F:ABC-type phosphonate transporter activity"/>
    <property type="evidence" value="ECO:0007669"/>
    <property type="project" value="InterPro"/>
</dbReference>
<keyword evidence="3 6" id="KW-0812">Transmembrane</keyword>
<comment type="subcellular location">
    <subcellularLocation>
        <location evidence="1 6">Cell membrane</location>
        <topology evidence="1 6">Multi-pass membrane protein</topology>
    </subcellularLocation>
</comment>
<protein>
    <submittedName>
        <fullName evidence="8">Phosphonate ABC transporter, permease protein</fullName>
    </submittedName>
</protein>
<keyword evidence="2 6" id="KW-0813">Transport</keyword>
<evidence type="ECO:0000256" key="5">
    <source>
        <dbReference type="ARBA" id="ARBA00023136"/>
    </source>
</evidence>
<accession>C3KRS4</accession>
<sequence>MTASTKPSVLEMEAIAARHPHLLNSSTARRRRTVLIGTGVALYLVFSWWFFSIGHVLANANWGIAGTYLADWVSFEVRPEIAIAPDGTMAVSYQRNSPLGKNPNPQWVTLDSQEITRTVEAPAAAAPVQKPKASSSFNFMAPTAALSAGATTGQAAPTTRTEQVVTRAVVTYDRATRIEVADKLVTVTHAGETFTMKVDGADRVTPQTPLPRWATQKRPGEKITLSFGLTGWAEIAGDEVSIRNRFFGWANFLFDTNSPYFGKSYGEVASLILSGDRIEPTRSNLSLAWDNILYNAEWQHLDVWTKLLQTIVMAFVGTLFASFIAFPLCFLAARNITPSGVTNQLVKRVFDFLRSVDMFIWALFFTRAFGPGPLAGISAIFLTDSSTLGKLYSEALENIDDKQREGVKSVGAAPIAVQRFGVLPQVLPVFASQALYFWESNTRSATIIGAVGAGGIGLKLWEAMRTNSDWENVAYMVLLILMVVFVFDSISNACRLRLMGGKAH</sequence>
<keyword evidence="4 6" id="KW-1133">Transmembrane helix</keyword>
<feature type="transmembrane region" description="Helical" evidence="6">
    <location>
        <begin position="358"/>
        <end position="382"/>
    </location>
</feature>
<dbReference type="OrthoDB" id="7820570at2"/>
<reference evidence="9" key="1">
    <citation type="journal article" date="2004" name="J. Bacteriol.">
        <title>An evolutionary hot spot: the pNGR234b replicon of Rhizobium sp. strain NGR234.</title>
        <authorList>
            <person name="Streit W.R."/>
            <person name="Schmitz R.A."/>
            <person name="Perret X."/>
            <person name="Staehelin C."/>
            <person name="Deakin W.J."/>
            <person name="Raasch C."/>
            <person name="Liesegang H."/>
            <person name="Broughton W.J."/>
        </authorList>
    </citation>
    <scope>NUCLEOTIDE SEQUENCE [LARGE SCALE GENOMIC DNA]</scope>
    <source>
        <strain evidence="9">NBRC 101917 / NGR234</strain>
    </source>
</reference>
<evidence type="ECO:0000313" key="9">
    <source>
        <dbReference type="Proteomes" id="UP000001054"/>
    </source>
</evidence>
<dbReference type="AlphaFoldDB" id="C3KRS4"/>